<dbReference type="PANTHER" id="PTHR19288">
    <property type="entry name" value="4-NITROPHENYLPHOSPHATASE-RELATED"/>
    <property type="match status" value="1"/>
</dbReference>
<dbReference type="InterPro" id="IPR006549">
    <property type="entry name" value="HAD-SF_hydro_IIIA"/>
</dbReference>
<keyword evidence="3" id="KW-1185">Reference proteome</keyword>
<dbReference type="InterPro" id="IPR010021">
    <property type="entry name" value="PGPP1/Gep4"/>
</dbReference>
<dbReference type="eggNOG" id="KOG2961">
    <property type="taxonomic scope" value="Eukaryota"/>
</dbReference>
<dbReference type="Proteomes" id="UP000029121">
    <property type="component" value="Unassembled WGS sequence"/>
</dbReference>
<dbReference type="InterPro" id="IPR023214">
    <property type="entry name" value="HAD_sf"/>
</dbReference>
<protein>
    <recommendedName>
        <fullName evidence="4">Phosphatidylglycerophosphatase GEP4, mitochondrial</fullName>
    </recommendedName>
</protein>
<dbReference type="Pfam" id="PF09419">
    <property type="entry name" value="PGP_phosphatase"/>
    <property type="match status" value="1"/>
</dbReference>
<dbReference type="STRING" id="81985.R0FQ40"/>
<name>R0FQ40_9BRAS</name>
<accession>R0FQ40</accession>
<dbReference type="PANTHER" id="PTHR19288:SF25">
    <property type="entry name" value="PHOSPHATIDYLGLYCEROPHOSPHATASE GEP4, MITOCHONDRIAL"/>
    <property type="match status" value="1"/>
</dbReference>
<proteinExistence type="predicted"/>
<dbReference type="InterPro" id="IPR036412">
    <property type="entry name" value="HAD-like_sf"/>
</dbReference>
<gene>
    <name evidence="2" type="ORF">CARUB_v10017456mg</name>
</gene>
<feature type="compositionally biased region" description="Polar residues" evidence="1">
    <location>
        <begin position="81"/>
        <end position="90"/>
    </location>
</feature>
<evidence type="ECO:0000313" key="3">
    <source>
        <dbReference type="Proteomes" id="UP000029121"/>
    </source>
</evidence>
<dbReference type="NCBIfam" id="TIGR01662">
    <property type="entry name" value="HAD-SF-IIIA"/>
    <property type="match status" value="1"/>
</dbReference>
<evidence type="ECO:0000313" key="2">
    <source>
        <dbReference type="EMBL" id="EOA24221.1"/>
    </source>
</evidence>
<dbReference type="NCBIfam" id="TIGR01668">
    <property type="entry name" value="YqeG_hyp_ppase"/>
    <property type="match status" value="1"/>
</dbReference>
<dbReference type="Gene3D" id="3.40.50.1000">
    <property type="entry name" value="HAD superfamily/HAD-like"/>
    <property type="match status" value="1"/>
</dbReference>
<dbReference type="EMBL" id="KB870809">
    <property type="protein sequence ID" value="EOA24221.1"/>
    <property type="molecule type" value="Genomic_DNA"/>
</dbReference>
<dbReference type="InterPro" id="IPR027706">
    <property type="entry name" value="PGP_Pase"/>
</dbReference>
<dbReference type="GO" id="GO:0005737">
    <property type="term" value="C:cytoplasm"/>
    <property type="evidence" value="ECO:0007669"/>
    <property type="project" value="TreeGrafter"/>
</dbReference>
<organism evidence="2 3">
    <name type="scientific">Capsella rubella</name>
    <dbReference type="NCBI Taxonomy" id="81985"/>
    <lineage>
        <taxon>Eukaryota</taxon>
        <taxon>Viridiplantae</taxon>
        <taxon>Streptophyta</taxon>
        <taxon>Embryophyta</taxon>
        <taxon>Tracheophyta</taxon>
        <taxon>Spermatophyta</taxon>
        <taxon>Magnoliopsida</taxon>
        <taxon>eudicotyledons</taxon>
        <taxon>Gunneridae</taxon>
        <taxon>Pentapetalae</taxon>
        <taxon>rosids</taxon>
        <taxon>malvids</taxon>
        <taxon>Brassicales</taxon>
        <taxon>Brassicaceae</taxon>
        <taxon>Camelineae</taxon>
        <taxon>Capsella</taxon>
    </lineage>
</organism>
<reference evidence="3" key="1">
    <citation type="journal article" date="2013" name="Nat. Genet.">
        <title>The Capsella rubella genome and the genomic consequences of rapid mating system evolution.</title>
        <authorList>
            <person name="Slotte T."/>
            <person name="Hazzouri K.M."/>
            <person name="Agren J.A."/>
            <person name="Koenig D."/>
            <person name="Maumus F."/>
            <person name="Guo Y.L."/>
            <person name="Steige K."/>
            <person name="Platts A.E."/>
            <person name="Escobar J.S."/>
            <person name="Newman L.K."/>
            <person name="Wang W."/>
            <person name="Mandakova T."/>
            <person name="Vello E."/>
            <person name="Smith L.M."/>
            <person name="Henz S.R."/>
            <person name="Steffen J."/>
            <person name="Takuno S."/>
            <person name="Brandvain Y."/>
            <person name="Coop G."/>
            <person name="Andolfatto P."/>
            <person name="Hu T.T."/>
            <person name="Blanchette M."/>
            <person name="Clark R.M."/>
            <person name="Quesneville H."/>
            <person name="Nordborg M."/>
            <person name="Gaut B.S."/>
            <person name="Lysak M.A."/>
            <person name="Jenkins J."/>
            <person name="Grimwood J."/>
            <person name="Chapman J."/>
            <person name="Prochnik S."/>
            <person name="Shu S."/>
            <person name="Rokhsar D."/>
            <person name="Schmutz J."/>
            <person name="Weigel D."/>
            <person name="Wright S.I."/>
        </authorList>
    </citation>
    <scope>NUCLEOTIDE SEQUENCE [LARGE SCALE GENOMIC DNA]</scope>
    <source>
        <strain evidence="3">cv. Monte Gargano</strain>
    </source>
</reference>
<dbReference type="FunFam" id="3.40.50.1000:FF:000148">
    <property type="entry name" value="Haloacid dehalogenase superfamily protein"/>
    <property type="match status" value="1"/>
</dbReference>
<dbReference type="KEGG" id="crb:17885450"/>
<dbReference type="SUPFAM" id="SSF56784">
    <property type="entry name" value="HAD-like"/>
    <property type="match status" value="1"/>
</dbReference>
<feature type="non-terminal residue" evidence="2">
    <location>
        <position position="1"/>
    </location>
</feature>
<evidence type="ECO:0008006" key="4">
    <source>
        <dbReference type="Google" id="ProtNLM"/>
    </source>
</evidence>
<dbReference type="OrthoDB" id="198652at2759"/>
<feature type="region of interest" description="Disordered" evidence="1">
    <location>
        <begin position="63"/>
        <end position="90"/>
    </location>
</feature>
<dbReference type="GO" id="GO:0008962">
    <property type="term" value="F:phosphatidylglycerophosphatase activity"/>
    <property type="evidence" value="ECO:0007669"/>
    <property type="project" value="InterPro"/>
</dbReference>
<dbReference type="AlphaFoldDB" id="R0FQ40"/>
<evidence type="ECO:0000256" key="1">
    <source>
        <dbReference type="SAM" id="MobiDB-lite"/>
    </source>
</evidence>
<sequence>LQENWNLSINNLQLLCWVNKSETNIIKKAEMQTPSMAASTTLYYPIPKSFLLSPPRHRRNPNFISCSTKPICSPPPSPSPLQTTTNHRSQNQSLRLPTFEDSFLLYQFSSPTEDPGFSNRIPEQFDVEPRELALPRVEDNKGLAISSNMWWADLKAAVGQRINVEGIVSSVSVVVRDRHLVIPHVSVKDLRYIDWGELKKKGFKGVVFDKDNTLTAPYSLAIWPPLRPSIERCKAVFGHDIAVFSNSAGLTEYDHDDSKAKALEAEIGIRVLRHRVKKPAGTAEEVEKHFGCTSSELIMVGDRPFTDIVYGNRNGFLTVLTEPFSRAEEPFIVRQVRRLELALLKRWLRKGLKPVDHSLVSDVTQFVKIPSDL</sequence>